<dbReference type="EMBL" id="LKCM01000305">
    <property type="protein sequence ID" value="KPQ41774.1"/>
    <property type="molecule type" value="Genomic_DNA"/>
</dbReference>
<evidence type="ECO:0000313" key="1">
    <source>
        <dbReference type="EMBL" id="KPQ41774.1"/>
    </source>
</evidence>
<name>A0A0P8CGF5_9EURY</name>
<sequence>MKIITIDPCFTKGDEDLFSGEAELGAIKITPHAIEELKKQFDSVQVTSDNEMIVLTNPPVEKIIIFDTGRVIVRRIASKDLAISRFGLLENLLAI</sequence>
<organism evidence="1 2">
    <name type="scientific">Candidatus Methanoperedens nitratireducens</name>
    <dbReference type="NCBI Taxonomy" id="1392998"/>
    <lineage>
        <taxon>Archaea</taxon>
        <taxon>Methanobacteriati</taxon>
        <taxon>Methanobacteriota</taxon>
        <taxon>Stenosarchaea group</taxon>
        <taxon>Methanomicrobia</taxon>
        <taxon>Methanosarcinales</taxon>
        <taxon>ANME-2 cluster</taxon>
        <taxon>Candidatus Methanoperedentaceae</taxon>
        <taxon>Candidatus Methanoperedens</taxon>
    </lineage>
</organism>
<dbReference type="AlphaFoldDB" id="A0A0P8CGF5"/>
<evidence type="ECO:0000313" key="2">
    <source>
        <dbReference type="Proteomes" id="UP000050360"/>
    </source>
</evidence>
<comment type="caution">
    <text evidence="1">The sequence shown here is derived from an EMBL/GenBank/DDBJ whole genome shotgun (WGS) entry which is preliminary data.</text>
</comment>
<dbReference type="Proteomes" id="UP000050360">
    <property type="component" value="Unassembled WGS sequence"/>
</dbReference>
<protein>
    <submittedName>
        <fullName evidence="1">Uncharacterized protein</fullName>
    </submittedName>
</protein>
<reference evidence="1 2" key="1">
    <citation type="submission" date="2015-09" db="EMBL/GenBank/DDBJ databases">
        <title>A metagenomics-based metabolic model of nitrate-dependent anaerobic oxidation of methane by Methanoperedens-like archaea.</title>
        <authorList>
            <person name="Arshad A."/>
            <person name="Speth D.R."/>
            <person name="De Graaf R.M."/>
            <person name="Op Den Camp H.J."/>
            <person name="Jetten M.S."/>
            <person name="Welte C.U."/>
        </authorList>
    </citation>
    <scope>NUCLEOTIDE SEQUENCE [LARGE SCALE GENOMIC DNA]</scope>
</reference>
<proteinExistence type="predicted"/>
<gene>
    <name evidence="1" type="ORF">MPEBLZ_03667</name>
</gene>
<accession>A0A0P8CGF5</accession>